<dbReference type="AlphaFoldDB" id="A0A084U4G9"/>
<dbReference type="RefSeq" id="WP_036451448.1">
    <property type="nucleotide sequence ID" value="NZ_AWQU01000056.1"/>
</dbReference>
<evidence type="ECO:0000313" key="2">
    <source>
        <dbReference type="Proteomes" id="UP000028523"/>
    </source>
</evidence>
<comment type="caution">
    <text evidence="1">The sequence shown here is derived from an EMBL/GenBank/DDBJ whole genome shotgun (WGS) entry which is preliminary data.</text>
</comment>
<dbReference type="Proteomes" id="UP000028523">
    <property type="component" value="Unassembled WGS sequence"/>
</dbReference>
<accession>A0A084U4G9</accession>
<proteinExistence type="predicted"/>
<dbReference type="EMBL" id="AWQU01000056">
    <property type="protein sequence ID" value="KFB07855.1"/>
    <property type="molecule type" value="Genomic_DNA"/>
</dbReference>
<sequence length="552" mass="62481">MKFIKLLNFISGGISLCLVTSLPLSLMTNTKNSETSVLGISDLGVPVLKDNISFTGNINILLNGDGRTDVVNKNLNKIINYNKNSMLKNLDEISELDLNTLSFECEILNWNNWGNQTFDEWKNNGVSKEVTYSEKDKIIFQSKNQLKNFLENNLIKLLSDPNVKLADAEFGISNFGDLLIPLVSNSTNTSNDKIVLKIPSKSILFTPKIKITGSYGIKRERQITSKNISLECNISNFELIPITFTEKANNKKDIILDEKPNDANKVNLWEQINDKNIFEKLSWIKKDVLNNENINNSNINLSMFDLNVIYDDLGLNKETDEILKIRIQFINGESSRRSSNSNYNGLYKILIDTIKKNNNNNSDLKIKTYEVVSSINQNKNTNPLQVNVPDAFLLDTNLGGGKYMYITKEFFGNQSFEMGFKTYSGSPAPFVLLHRNLSNGRIISSFIKKIHDSAKAKGIQISNGLIFIIDRVNVNTLMGKYSNNVRLRVLLRRGFKFKDTFTLELQDKSETYKYNTKGNTGSVIFGIDISPKQNEAAIWGNYSKTINEIVLK</sequence>
<protein>
    <submittedName>
        <fullName evidence="1">p35 lipoprotein family protein</fullName>
    </submittedName>
</protein>
<gene>
    <name evidence="1" type="ORF">P271_717</name>
</gene>
<name>A0A084U4G9_MALIO</name>
<keyword evidence="2" id="KW-1185">Reference proteome</keyword>
<evidence type="ECO:0000313" key="1">
    <source>
        <dbReference type="EMBL" id="KFB07855.1"/>
    </source>
</evidence>
<organism evidence="1 2">
    <name type="scientific">Malacoplasma iowae DK-CPA</name>
    <dbReference type="NCBI Taxonomy" id="1394179"/>
    <lineage>
        <taxon>Bacteria</taxon>
        <taxon>Bacillati</taxon>
        <taxon>Mycoplasmatota</taxon>
        <taxon>Mycoplasmoidales</taxon>
        <taxon>Mycoplasmoidaceae</taxon>
        <taxon>Malacoplasma</taxon>
    </lineage>
</organism>
<reference evidence="1 2" key="1">
    <citation type="journal article" date="2014" name="PLoS ONE">
        <title>Reduction of Hydrogen Peroxide Accumulation and Toxicity by a Catalase from Mycoplasma iowae.</title>
        <authorList>
            <person name="Pritchard R.E."/>
            <person name="Prassinos A.J."/>
            <person name="Osborne J.D."/>
            <person name="Raviv Z."/>
            <person name="Balish M.F."/>
        </authorList>
    </citation>
    <scope>NUCLEOTIDE SEQUENCE [LARGE SCALE GENOMIC DNA]</scope>
    <source>
        <strain evidence="1 2">DK-CPA</strain>
    </source>
</reference>
<keyword evidence="1" id="KW-0449">Lipoprotein</keyword>